<dbReference type="SUPFAM" id="SSF53218">
    <property type="entry name" value="Molybdenum cofactor biosynthesis proteins"/>
    <property type="match status" value="1"/>
</dbReference>
<dbReference type="InterPro" id="IPR036425">
    <property type="entry name" value="MoaB/Mog-like_dom_sf"/>
</dbReference>
<dbReference type="SUPFAM" id="SSF63882">
    <property type="entry name" value="MoeA N-terminal region -like"/>
    <property type="match status" value="1"/>
</dbReference>
<evidence type="ECO:0000256" key="5">
    <source>
        <dbReference type="ARBA" id="ARBA00047317"/>
    </source>
</evidence>
<dbReference type="InterPro" id="IPR001453">
    <property type="entry name" value="MoaB/Mog_dom"/>
</dbReference>
<dbReference type="PANTHER" id="PTHR10192:SF5">
    <property type="entry name" value="GEPHYRIN"/>
    <property type="match status" value="1"/>
</dbReference>
<keyword evidence="9" id="KW-1185">Reference proteome</keyword>
<name>A0ABR7QY21_9GAMM</name>
<dbReference type="InterPro" id="IPR008284">
    <property type="entry name" value="MoCF_biosynth_CS"/>
</dbReference>
<keyword evidence="6" id="KW-0460">Magnesium</keyword>
<comment type="similarity">
    <text evidence="3 6">Belongs to the MoeA family.</text>
</comment>
<evidence type="ECO:0000259" key="7">
    <source>
        <dbReference type="SMART" id="SM00852"/>
    </source>
</evidence>
<comment type="function">
    <text evidence="1 6">Catalyzes the insertion of molybdate into adenylated molybdopterin with the concomitant release of AMP.</text>
</comment>
<dbReference type="CDD" id="cd00887">
    <property type="entry name" value="MoeA"/>
    <property type="match status" value="1"/>
</dbReference>
<dbReference type="PANTHER" id="PTHR10192">
    <property type="entry name" value="MOLYBDOPTERIN BIOSYNTHESIS PROTEIN"/>
    <property type="match status" value="1"/>
</dbReference>
<dbReference type="Gene3D" id="2.170.190.11">
    <property type="entry name" value="Molybdopterin biosynthesis moea protein, domain 3"/>
    <property type="match status" value="1"/>
</dbReference>
<comment type="cofactor">
    <cofactor evidence="6">
        <name>Mg(2+)</name>
        <dbReference type="ChEBI" id="CHEBI:18420"/>
    </cofactor>
</comment>
<evidence type="ECO:0000256" key="6">
    <source>
        <dbReference type="RuleBase" id="RU365090"/>
    </source>
</evidence>
<sequence>MKKSVLLPFSEARESILATIKSKNYNAYHTVELIDAVNGYLAETILSPMNIPSFNNSAMDGYVVRKQDIDCAMTVLPIAGRLLAGEQKQINWPEKTCLRIMTGAAVPQDAYAVIMQEDVDITAHGIKFNTQTIKQGQNIRFIGESVKLGTEIFTKGEQLTIAKLATLATLGINQVNIFQPLRVAIFSTGDELTPIGQPLKTVNSIYDSNRFTLKLMLKALGCEVIDLGIVNDDLNLITNTLKQAANLADIVISSGGVSIGDADYIKQALEKIGQIHFWQIAMKPGKPFAFGHIDQSLFCGLPGNPVSSIVTFYQLVRPLILGLYGQTQQFKPLTFQVKTSNYLKKTIGRMDFQRGYLHNNEHGELVVSTTSQQGSHITTSFNQANCFILLEAERGNVQKGELVNVELFDKILS</sequence>
<dbReference type="Gene3D" id="3.90.105.10">
    <property type="entry name" value="Molybdopterin biosynthesis moea protein, domain 2"/>
    <property type="match status" value="1"/>
</dbReference>
<dbReference type="SMART" id="SM00852">
    <property type="entry name" value="MoCF_biosynth"/>
    <property type="match status" value="1"/>
</dbReference>
<feature type="domain" description="MoaB/Mog" evidence="7">
    <location>
        <begin position="184"/>
        <end position="322"/>
    </location>
</feature>
<evidence type="ECO:0000256" key="4">
    <source>
        <dbReference type="ARBA" id="ARBA00023150"/>
    </source>
</evidence>
<keyword evidence="4 6" id="KW-0501">Molybdenum cofactor biosynthesis</keyword>
<accession>A0ABR7QY21</accession>
<dbReference type="Pfam" id="PF03453">
    <property type="entry name" value="MoeA_N"/>
    <property type="match status" value="1"/>
</dbReference>
<keyword evidence="6" id="KW-0479">Metal-binding</keyword>
<evidence type="ECO:0000313" key="8">
    <source>
        <dbReference type="EMBL" id="MBC9131015.1"/>
    </source>
</evidence>
<dbReference type="GO" id="GO:0061599">
    <property type="term" value="F:molybdopterin molybdotransferase activity"/>
    <property type="evidence" value="ECO:0007669"/>
    <property type="project" value="UniProtKB-EC"/>
</dbReference>
<gene>
    <name evidence="8" type="primary">moeA</name>
    <name evidence="8" type="ORF">FcAc13_06795</name>
</gene>
<dbReference type="InterPro" id="IPR038987">
    <property type="entry name" value="MoeA-like"/>
</dbReference>
<dbReference type="NCBIfam" id="NF045515">
    <property type="entry name" value="Glp_gephyrin"/>
    <property type="match status" value="1"/>
</dbReference>
<comment type="pathway">
    <text evidence="2 6">Cofactor biosynthesis; molybdopterin biosynthesis.</text>
</comment>
<organism evidence="8 9">
    <name type="scientific">Frischella japonica</name>
    <dbReference type="NCBI Taxonomy" id="2741544"/>
    <lineage>
        <taxon>Bacteria</taxon>
        <taxon>Pseudomonadati</taxon>
        <taxon>Pseudomonadota</taxon>
        <taxon>Gammaproteobacteria</taxon>
        <taxon>Orbales</taxon>
        <taxon>Orbaceae</taxon>
        <taxon>Frischella</taxon>
    </lineage>
</organism>
<dbReference type="NCBIfam" id="TIGR00177">
    <property type="entry name" value="molyb_syn"/>
    <property type="match status" value="1"/>
</dbReference>
<dbReference type="RefSeq" id="WP_187755449.1">
    <property type="nucleotide sequence ID" value="NZ_JABURY010000015.1"/>
</dbReference>
<dbReference type="Proteomes" id="UP000651208">
    <property type="component" value="Unassembled WGS sequence"/>
</dbReference>
<evidence type="ECO:0000256" key="3">
    <source>
        <dbReference type="ARBA" id="ARBA00010763"/>
    </source>
</evidence>
<protein>
    <recommendedName>
        <fullName evidence="6">Molybdopterin molybdenumtransferase</fullName>
        <ecNumber evidence="6">2.10.1.1</ecNumber>
    </recommendedName>
</protein>
<dbReference type="SUPFAM" id="SSF63867">
    <property type="entry name" value="MoeA C-terminal domain-like"/>
    <property type="match status" value="1"/>
</dbReference>
<reference evidence="8 9" key="1">
    <citation type="submission" date="2020-06" db="EMBL/GenBank/DDBJ databases">
        <title>Frischella cerana isolated from Apis cerana gut homogenate.</title>
        <authorList>
            <person name="Wolter L.A."/>
            <person name="Suenami S."/>
            <person name="Miyazaki R."/>
        </authorList>
    </citation>
    <scope>NUCLEOTIDE SEQUENCE [LARGE SCALE GENOMIC DNA]</scope>
    <source>
        <strain evidence="8 9">Ac13</strain>
    </source>
</reference>
<dbReference type="Pfam" id="PF03454">
    <property type="entry name" value="MoeA_C"/>
    <property type="match status" value="1"/>
</dbReference>
<evidence type="ECO:0000256" key="2">
    <source>
        <dbReference type="ARBA" id="ARBA00005046"/>
    </source>
</evidence>
<dbReference type="Gene3D" id="2.40.340.10">
    <property type="entry name" value="MoeA, C-terminal, domain IV"/>
    <property type="match status" value="1"/>
</dbReference>
<dbReference type="Gene3D" id="3.40.980.10">
    <property type="entry name" value="MoaB/Mog-like domain"/>
    <property type="match status" value="1"/>
</dbReference>
<dbReference type="InterPro" id="IPR036135">
    <property type="entry name" value="MoeA_linker/N_sf"/>
</dbReference>
<proteinExistence type="inferred from homology"/>
<dbReference type="InterPro" id="IPR036688">
    <property type="entry name" value="MoeA_C_domain_IV_sf"/>
</dbReference>
<dbReference type="EMBL" id="JABURY010000015">
    <property type="protein sequence ID" value="MBC9131015.1"/>
    <property type="molecule type" value="Genomic_DNA"/>
</dbReference>
<comment type="caution">
    <text evidence="8">The sequence shown here is derived from an EMBL/GenBank/DDBJ whole genome shotgun (WGS) entry which is preliminary data.</text>
</comment>
<dbReference type="PROSITE" id="PS01079">
    <property type="entry name" value="MOCF_BIOSYNTHESIS_2"/>
    <property type="match status" value="1"/>
</dbReference>
<dbReference type="EC" id="2.10.1.1" evidence="6"/>
<comment type="catalytic activity">
    <reaction evidence="5">
        <text>adenylyl-molybdopterin + molybdate = Mo-molybdopterin + AMP + H(+)</text>
        <dbReference type="Rhea" id="RHEA:35047"/>
        <dbReference type="ChEBI" id="CHEBI:15378"/>
        <dbReference type="ChEBI" id="CHEBI:36264"/>
        <dbReference type="ChEBI" id="CHEBI:62727"/>
        <dbReference type="ChEBI" id="CHEBI:71302"/>
        <dbReference type="ChEBI" id="CHEBI:456215"/>
        <dbReference type="EC" id="2.10.1.1"/>
    </reaction>
</comment>
<dbReference type="NCBIfam" id="NF007960">
    <property type="entry name" value="PRK10680.1"/>
    <property type="match status" value="1"/>
</dbReference>
<evidence type="ECO:0000256" key="1">
    <source>
        <dbReference type="ARBA" id="ARBA00002901"/>
    </source>
</evidence>
<dbReference type="InterPro" id="IPR005110">
    <property type="entry name" value="MoeA_linker/N"/>
</dbReference>
<keyword evidence="6 8" id="KW-0808">Transferase</keyword>
<dbReference type="Pfam" id="PF00994">
    <property type="entry name" value="MoCF_biosynth"/>
    <property type="match status" value="1"/>
</dbReference>
<keyword evidence="6" id="KW-0500">Molybdenum</keyword>
<evidence type="ECO:0000313" key="9">
    <source>
        <dbReference type="Proteomes" id="UP000651208"/>
    </source>
</evidence>
<dbReference type="InterPro" id="IPR005111">
    <property type="entry name" value="MoeA_C_domain_IV"/>
</dbReference>